<evidence type="ECO:0000313" key="1">
    <source>
        <dbReference type="EMBL" id="XBH20706.1"/>
    </source>
</evidence>
<sequence>MQQEYASLDFSILERNAEQVVACVEQKTGFLVTADKDGSVGYLSRDVPKSQHALVDEAIPKCFEDLGFSDSVEPTETEKEQLFGLQLETRKCLQNLGFDIPEPPSLSTYIEEYGGPDHWAPWRYMGNYQMSPEKSLEIFKQCPDPVSLVQ</sequence>
<protein>
    <submittedName>
        <fullName evidence="1">Uncharacterized protein</fullName>
    </submittedName>
</protein>
<proteinExistence type="predicted"/>
<dbReference type="EMBL" id="CP146203">
    <property type="protein sequence ID" value="XBH20706.1"/>
    <property type="molecule type" value="Genomic_DNA"/>
</dbReference>
<name>A0AAU7DTT9_9MICO</name>
<gene>
    <name evidence="1" type="ORF">V5R04_10760</name>
</gene>
<reference evidence="1" key="1">
    <citation type="submission" date="2024-02" db="EMBL/GenBank/DDBJ databases">
        <title>Tomenella chthoni gen. nov. sp. nov., a member of the family Jonesiaceae isolated from bat guano.</title>
        <authorList>
            <person name="Miller S.L."/>
            <person name="King J."/>
            <person name="Sankaranarayanan K."/>
            <person name="Lawson P.A."/>
        </authorList>
    </citation>
    <scope>NUCLEOTIDE SEQUENCE</scope>
    <source>
        <strain evidence="1">BS-20</strain>
    </source>
</reference>
<organism evidence="1">
    <name type="scientific">Jonesiaceae bacterium BS-20</name>
    <dbReference type="NCBI Taxonomy" id="3120821"/>
    <lineage>
        <taxon>Bacteria</taxon>
        <taxon>Bacillati</taxon>
        <taxon>Actinomycetota</taxon>
        <taxon>Actinomycetes</taxon>
        <taxon>Micrococcales</taxon>
        <taxon>Jonesiaceae</taxon>
    </lineage>
</organism>
<accession>A0AAU7DTT9</accession>
<dbReference type="AlphaFoldDB" id="A0AAU7DTT9"/>